<organism evidence="3">
    <name type="scientific">Davidia involucrata</name>
    <name type="common">Dove tree</name>
    <dbReference type="NCBI Taxonomy" id="16924"/>
    <lineage>
        <taxon>Eukaryota</taxon>
        <taxon>Viridiplantae</taxon>
        <taxon>Streptophyta</taxon>
        <taxon>Embryophyta</taxon>
        <taxon>Tracheophyta</taxon>
        <taxon>Spermatophyta</taxon>
        <taxon>Magnoliopsida</taxon>
        <taxon>eudicotyledons</taxon>
        <taxon>Gunneridae</taxon>
        <taxon>Pentapetalae</taxon>
        <taxon>asterids</taxon>
        <taxon>Cornales</taxon>
        <taxon>Nyssaceae</taxon>
        <taxon>Davidia</taxon>
    </lineage>
</organism>
<sequence>MFSTRKNVEVSFDEEDYHDAWFPAVVLEEFGNNSVLVKYQSPGIDSEAGFLKVTVDSRHIRPSPPHLKDKNFVLLEKVDAFYDFGWWSGVITKELADHRYIVFFKHTNKERELSHSELRPHMDWIDGKWVGGSQGVLIPSDYQDIVGHGGNSGDNTDMAVELGSPCALKDNSETRTPCSLYSRENQAELSTSFNGKQSYGMTSPKKKAKQTTRDSDASHSRPFKKLKEENAPEASSLTACQLDTTPIETPSKETLCCFANITTGGTGTNCSKQPIVGDQPSDKTESLSRRRKVVSQISLPESSIKFVTILYIQTLRNTSKD</sequence>
<feature type="domain" description="Agenet" evidence="2">
    <location>
        <begin position="70"/>
        <end position="126"/>
    </location>
</feature>
<evidence type="ECO:0000259" key="2">
    <source>
        <dbReference type="SMART" id="SM00743"/>
    </source>
</evidence>
<evidence type="ECO:0000313" key="3">
    <source>
        <dbReference type="EMBL" id="MPA52866.1"/>
    </source>
</evidence>
<dbReference type="CDD" id="cd20405">
    <property type="entry name" value="Tudor_Agenet_AtDUF_rpt1_3"/>
    <property type="match status" value="1"/>
</dbReference>
<evidence type="ECO:0000256" key="1">
    <source>
        <dbReference type="SAM" id="MobiDB-lite"/>
    </source>
</evidence>
<feature type="compositionally biased region" description="Polar residues" evidence="1">
    <location>
        <begin position="189"/>
        <end position="201"/>
    </location>
</feature>
<feature type="region of interest" description="Disordered" evidence="1">
    <location>
        <begin position="189"/>
        <end position="237"/>
    </location>
</feature>
<dbReference type="SMART" id="SM00743">
    <property type="entry name" value="Agenet"/>
    <property type="match status" value="2"/>
</dbReference>
<accession>A0A5B7AAW4</accession>
<protein>
    <recommendedName>
        <fullName evidence="2">Agenet domain-containing protein</fullName>
    </recommendedName>
</protein>
<dbReference type="InterPro" id="IPR014002">
    <property type="entry name" value="Agenet_dom_plant"/>
</dbReference>
<name>A0A5B7AAW4_DAVIN</name>
<dbReference type="PANTHER" id="PTHR31917:SF151">
    <property type="entry name" value="AGENET DOMAIN-CONTAINING PROTEIN"/>
    <property type="match status" value="1"/>
</dbReference>
<dbReference type="CDD" id="cd20406">
    <property type="entry name" value="Tudor_Agenet_AtDUF_rpt2_4"/>
    <property type="match status" value="1"/>
</dbReference>
<dbReference type="EMBL" id="GHES01022307">
    <property type="protein sequence ID" value="MPA52866.1"/>
    <property type="molecule type" value="Transcribed_RNA"/>
</dbReference>
<feature type="compositionally biased region" description="Basic and acidic residues" evidence="1">
    <location>
        <begin position="211"/>
        <end position="230"/>
    </location>
</feature>
<feature type="domain" description="Agenet" evidence="2">
    <location>
        <begin position="1"/>
        <end position="68"/>
    </location>
</feature>
<gene>
    <name evidence="3" type="ORF">Din_022307</name>
</gene>
<reference evidence="3" key="1">
    <citation type="submission" date="2019-08" db="EMBL/GenBank/DDBJ databases">
        <title>Reference gene set and small RNA set construction with multiple tissues from Davidia involucrata Baill.</title>
        <authorList>
            <person name="Yang H."/>
            <person name="Zhou C."/>
            <person name="Li G."/>
            <person name="Wang J."/>
            <person name="Gao P."/>
            <person name="Wang M."/>
            <person name="Wang R."/>
            <person name="Zhao Y."/>
        </authorList>
    </citation>
    <scope>NUCLEOTIDE SEQUENCE</scope>
    <source>
        <tissue evidence="3">Mixed with DoveR01_LX</tissue>
    </source>
</reference>
<dbReference type="InterPro" id="IPR008395">
    <property type="entry name" value="Agenet-like_dom"/>
</dbReference>
<dbReference type="Pfam" id="PF05641">
    <property type="entry name" value="Agenet"/>
    <property type="match status" value="2"/>
</dbReference>
<dbReference type="PANTHER" id="PTHR31917">
    <property type="entry name" value="AGENET DOMAIN-CONTAINING PROTEIN-RELATED"/>
    <property type="match status" value="1"/>
</dbReference>
<dbReference type="AlphaFoldDB" id="A0A5B7AAW4"/>
<proteinExistence type="predicted"/>